<proteinExistence type="predicted"/>
<dbReference type="Proteomes" id="UP000001497">
    <property type="component" value="Chromosome"/>
</dbReference>
<keyword evidence="1" id="KW-1133">Transmembrane helix</keyword>
<dbReference type="EMBL" id="CP001792">
    <property type="protein sequence ID" value="ACX76306.1"/>
    <property type="molecule type" value="Genomic_DNA"/>
</dbReference>
<evidence type="ECO:0000256" key="1">
    <source>
        <dbReference type="SAM" id="Phobius"/>
    </source>
</evidence>
<sequence>MSPMESNLAIRYRNKIGNICPDCQAEIRKTKQGRWRLFFWNVKVALYCLRFLALFALPFIALVVVLALYVL</sequence>
<protein>
    <submittedName>
        <fullName evidence="2">Uncharacterized protein</fullName>
    </submittedName>
</protein>
<keyword evidence="1" id="KW-0472">Membrane</keyword>
<feature type="transmembrane region" description="Helical" evidence="1">
    <location>
        <begin position="44"/>
        <end position="70"/>
    </location>
</feature>
<organism evidence="2 3">
    <name type="scientific">Fibrobacter succinogenes (strain ATCC 19169 / S85)</name>
    <dbReference type="NCBI Taxonomy" id="59374"/>
    <lineage>
        <taxon>Bacteria</taxon>
        <taxon>Pseudomonadati</taxon>
        <taxon>Fibrobacterota</taxon>
        <taxon>Fibrobacteria</taxon>
        <taxon>Fibrobacterales</taxon>
        <taxon>Fibrobacteraceae</taxon>
        <taxon>Fibrobacter</taxon>
    </lineage>
</organism>
<accession>A0ABM5LKX7</accession>
<keyword evidence="1" id="KW-0812">Transmembrane</keyword>
<evidence type="ECO:0000313" key="2">
    <source>
        <dbReference type="EMBL" id="ACX76306.1"/>
    </source>
</evidence>
<gene>
    <name evidence="2" type="ordered locus">Fisuc_2723</name>
</gene>
<name>A0ABM5LKX7_FIBSS</name>
<keyword evidence="3" id="KW-1185">Reference proteome</keyword>
<reference evidence="2" key="1">
    <citation type="submission" date="2009-10" db="EMBL/GenBank/DDBJ databases">
        <title>Complete sequence of Fibrobacter succinogenes subsp. succinogenes S85.</title>
        <authorList>
            <consortium name="US DOE Joint Genome Institute"/>
            <person name="Lucas S."/>
            <person name="Copeland A."/>
            <person name="Lapidus A."/>
            <person name="Glavina del Rio T."/>
            <person name="Tice H."/>
            <person name="Bruce D."/>
            <person name="Goodwin L."/>
            <person name="Pitluck S."/>
            <person name="Chertkov O."/>
            <person name="Detter J.C."/>
            <person name="Han C."/>
            <person name="Tapia R."/>
            <person name="Larimer F."/>
            <person name="Land M."/>
            <person name="Hauser L."/>
            <person name="Kyrpides N."/>
            <person name="Mikhailova N."/>
            <person name="Weimer P.J."/>
            <person name="Stevenson D.M."/>
            <person name="Boyum J."/>
            <person name="Brumm P.I."/>
            <person name="Mead D."/>
        </authorList>
    </citation>
    <scope>NUCLEOTIDE SEQUENCE [LARGE SCALE GENOMIC DNA]</scope>
    <source>
        <strain evidence="2">S85</strain>
    </source>
</reference>
<evidence type="ECO:0000313" key="3">
    <source>
        <dbReference type="Proteomes" id="UP000001497"/>
    </source>
</evidence>